<dbReference type="AlphaFoldDB" id="A0A8J5LH69"/>
<feature type="region of interest" description="Disordered" evidence="2">
    <location>
        <begin position="212"/>
        <end position="252"/>
    </location>
</feature>
<name>A0A8J5LH69_ZINOF</name>
<evidence type="ECO:0000256" key="2">
    <source>
        <dbReference type="SAM" id="MobiDB-lite"/>
    </source>
</evidence>
<evidence type="ECO:0000256" key="1">
    <source>
        <dbReference type="SAM" id="Coils"/>
    </source>
</evidence>
<dbReference type="PANTHER" id="PTHR33476:SF22">
    <property type="entry name" value="PROTEIN POLAR LOCALIZATION DURING ASYMMETRIC DIVISION AND REDISTRIBUTION"/>
    <property type="match status" value="1"/>
</dbReference>
<dbReference type="InterPro" id="IPR040348">
    <property type="entry name" value="POLAR-like"/>
</dbReference>
<evidence type="ECO:0000313" key="3">
    <source>
        <dbReference type="EMBL" id="KAG6518450.1"/>
    </source>
</evidence>
<accession>A0A8J5LH69</accession>
<dbReference type="OrthoDB" id="1916242at2759"/>
<proteinExistence type="predicted"/>
<dbReference type="GO" id="GO:0008356">
    <property type="term" value="P:asymmetric cell division"/>
    <property type="evidence" value="ECO:0007669"/>
    <property type="project" value="InterPro"/>
</dbReference>
<keyword evidence="1" id="KW-0175">Coiled coil</keyword>
<dbReference type="EMBL" id="JACMSC010000006">
    <property type="protein sequence ID" value="KAG6518450.1"/>
    <property type="molecule type" value="Genomic_DNA"/>
</dbReference>
<feature type="compositionally biased region" description="Low complexity" evidence="2">
    <location>
        <begin position="216"/>
        <end position="228"/>
    </location>
</feature>
<organism evidence="3 4">
    <name type="scientific">Zingiber officinale</name>
    <name type="common">Ginger</name>
    <name type="synonym">Amomum zingiber</name>
    <dbReference type="NCBI Taxonomy" id="94328"/>
    <lineage>
        <taxon>Eukaryota</taxon>
        <taxon>Viridiplantae</taxon>
        <taxon>Streptophyta</taxon>
        <taxon>Embryophyta</taxon>
        <taxon>Tracheophyta</taxon>
        <taxon>Spermatophyta</taxon>
        <taxon>Magnoliopsida</taxon>
        <taxon>Liliopsida</taxon>
        <taxon>Zingiberales</taxon>
        <taxon>Zingiberaceae</taxon>
        <taxon>Zingiber</taxon>
    </lineage>
</organism>
<dbReference type="PANTHER" id="PTHR33476">
    <property type="entry name" value="EMB|CAB62613.1"/>
    <property type="match status" value="1"/>
</dbReference>
<comment type="caution">
    <text evidence="3">The sequence shown here is derived from an EMBL/GenBank/DDBJ whole genome shotgun (WGS) entry which is preliminary data.</text>
</comment>
<keyword evidence="4" id="KW-1185">Reference proteome</keyword>
<feature type="compositionally biased region" description="Polar residues" evidence="2">
    <location>
        <begin position="229"/>
        <end position="240"/>
    </location>
</feature>
<reference evidence="3 4" key="1">
    <citation type="submission" date="2020-08" db="EMBL/GenBank/DDBJ databases">
        <title>Plant Genome Project.</title>
        <authorList>
            <person name="Zhang R.-G."/>
        </authorList>
    </citation>
    <scope>NUCLEOTIDE SEQUENCE [LARGE SCALE GENOMIC DNA]</scope>
    <source>
        <tissue evidence="3">Rhizome</tissue>
    </source>
</reference>
<feature type="coiled-coil region" evidence="1">
    <location>
        <begin position="407"/>
        <end position="434"/>
    </location>
</feature>
<evidence type="ECO:0000313" key="4">
    <source>
        <dbReference type="Proteomes" id="UP000734854"/>
    </source>
</evidence>
<gene>
    <name evidence="3" type="ORF">ZIOFF_021925</name>
</gene>
<protein>
    <recommendedName>
        <fullName evidence="5">Protein POLAR LOCALIZATION DURING ASYMMETRIC DIVISION AND REDISTRIBUTION</fullName>
    </recommendedName>
</protein>
<evidence type="ECO:0008006" key="5">
    <source>
        <dbReference type="Google" id="ProtNLM"/>
    </source>
</evidence>
<dbReference type="Proteomes" id="UP000734854">
    <property type="component" value="Unassembled WGS sequence"/>
</dbReference>
<sequence>MTMAFSLKQGNVLCFCVAPGEGGGEVPVAEEMRVSDCLEESLDREMEAVRRAKRRELCLRLPPSSSATSAAASTTAASFEAFSPRSLISRVLLPLLRPSQARNAATEGGEQVVGCRVWLPRRSAGNRKETENREAPPAAVAILETAIEAAGSRSEIAVNSGKINDERSLNLGMGVGLVYLLARSAAEMNKMVELRQEMEILLKDIKDELQSRDFPSNNSAESSNHASSVTNVKKSDCQISQDDEESFNSIREEDEALRRAEAEEEEKYERNRRVRRCLKMDEMEMELQEQLERLQWSFDGKASMELLLENHPQACESLTANYAAASSSQFGVSPHELTIKLNQLLQARRQEGISELESSFLSSSNNFSGSSGELGFNGELMVEQTCSGSDCGVCAIELERRLHEVLEARQRERIVELESALRCAERRLRDKEREICWWRDTAGLVAEHKTEVVSR</sequence>